<reference evidence="1 2" key="1">
    <citation type="journal article" date="2020" name="Mol. Plant">
        <title>The Chromosome-Based Rubber Tree Genome Provides New Insights into Spurge Genome Evolution and Rubber Biosynthesis.</title>
        <authorList>
            <person name="Liu J."/>
            <person name="Shi C."/>
            <person name="Shi C.C."/>
            <person name="Li W."/>
            <person name="Zhang Q.J."/>
            <person name="Zhang Y."/>
            <person name="Li K."/>
            <person name="Lu H.F."/>
            <person name="Shi C."/>
            <person name="Zhu S.T."/>
            <person name="Xiao Z.Y."/>
            <person name="Nan H."/>
            <person name="Yue Y."/>
            <person name="Zhu X.G."/>
            <person name="Wu Y."/>
            <person name="Hong X.N."/>
            <person name="Fan G.Y."/>
            <person name="Tong Y."/>
            <person name="Zhang D."/>
            <person name="Mao C.L."/>
            <person name="Liu Y.L."/>
            <person name="Hao S.J."/>
            <person name="Liu W.Q."/>
            <person name="Lv M.Q."/>
            <person name="Zhang H.B."/>
            <person name="Liu Y."/>
            <person name="Hu-Tang G.R."/>
            <person name="Wang J.P."/>
            <person name="Wang J.H."/>
            <person name="Sun Y.H."/>
            <person name="Ni S.B."/>
            <person name="Chen W.B."/>
            <person name="Zhang X.C."/>
            <person name="Jiao Y.N."/>
            <person name="Eichler E.E."/>
            <person name="Li G.H."/>
            <person name="Liu X."/>
            <person name="Gao L.Z."/>
        </authorList>
    </citation>
    <scope>NUCLEOTIDE SEQUENCE [LARGE SCALE GENOMIC DNA]</scope>
    <source>
        <strain evidence="2">cv. GT1</strain>
        <tissue evidence="1">Leaf</tissue>
    </source>
</reference>
<dbReference type="AlphaFoldDB" id="A0A6A6LPA5"/>
<sequence length="113" mass="12204">MSSVEGETGIGKDEGGQESPGAVLYCIKERSINGVSGRMRMTRIDSTWSKLPRLEAFQVMCLDFTSPGPSVVMGIEPISYCYKLVPGEGKMQRGASGAMAPKLSEILIDMLEI</sequence>
<gene>
    <name evidence="1" type="ORF">GH714_032511</name>
</gene>
<evidence type="ECO:0000313" key="2">
    <source>
        <dbReference type="Proteomes" id="UP000467840"/>
    </source>
</evidence>
<evidence type="ECO:0000313" key="1">
    <source>
        <dbReference type="EMBL" id="KAF2302088.1"/>
    </source>
</evidence>
<organism evidence="1 2">
    <name type="scientific">Hevea brasiliensis</name>
    <name type="common">Para rubber tree</name>
    <name type="synonym">Siphonia brasiliensis</name>
    <dbReference type="NCBI Taxonomy" id="3981"/>
    <lineage>
        <taxon>Eukaryota</taxon>
        <taxon>Viridiplantae</taxon>
        <taxon>Streptophyta</taxon>
        <taxon>Embryophyta</taxon>
        <taxon>Tracheophyta</taxon>
        <taxon>Spermatophyta</taxon>
        <taxon>Magnoliopsida</taxon>
        <taxon>eudicotyledons</taxon>
        <taxon>Gunneridae</taxon>
        <taxon>Pentapetalae</taxon>
        <taxon>rosids</taxon>
        <taxon>fabids</taxon>
        <taxon>Malpighiales</taxon>
        <taxon>Euphorbiaceae</taxon>
        <taxon>Crotonoideae</taxon>
        <taxon>Micrandreae</taxon>
        <taxon>Hevea</taxon>
    </lineage>
</organism>
<dbReference type="EMBL" id="JAAGAX010000010">
    <property type="protein sequence ID" value="KAF2302088.1"/>
    <property type="molecule type" value="Genomic_DNA"/>
</dbReference>
<dbReference type="Proteomes" id="UP000467840">
    <property type="component" value="Chromosome 4"/>
</dbReference>
<name>A0A6A6LPA5_HEVBR</name>
<protein>
    <submittedName>
        <fullName evidence="1">Uncharacterized protein</fullName>
    </submittedName>
</protein>
<keyword evidence="2" id="KW-1185">Reference proteome</keyword>
<proteinExistence type="predicted"/>
<comment type="caution">
    <text evidence="1">The sequence shown here is derived from an EMBL/GenBank/DDBJ whole genome shotgun (WGS) entry which is preliminary data.</text>
</comment>
<accession>A0A6A6LPA5</accession>